<feature type="domain" description="Resolvase/invertase-type recombinase catalytic" evidence="1">
    <location>
        <begin position="14"/>
        <end position="165"/>
    </location>
</feature>
<dbReference type="PROSITE" id="PS51736">
    <property type="entry name" value="RECOMBINASES_3"/>
    <property type="match status" value="1"/>
</dbReference>
<dbReference type="InterPro" id="IPR050639">
    <property type="entry name" value="SSR_resolvase"/>
</dbReference>
<accession>A0A0R3N969</accession>
<dbReference type="SMART" id="SM00857">
    <property type="entry name" value="Resolvase"/>
    <property type="match status" value="1"/>
</dbReference>
<dbReference type="Pfam" id="PF07508">
    <property type="entry name" value="Recombinase"/>
    <property type="match status" value="1"/>
</dbReference>
<dbReference type="CDD" id="cd00338">
    <property type="entry name" value="Ser_Recombinase"/>
    <property type="match status" value="1"/>
</dbReference>
<dbReference type="InterPro" id="IPR036162">
    <property type="entry name" value="Resolvase-like_N_sf"/>
</dbReference>
<evidence type="ECO:0000259" key="1">
    <source>
        <dbReference type="PROSITE" id="PS51736"/>
    </source>
</evidence>
<dbReference type="AlphaFoldDB" id="A0A0R3N969"/>
<dbReference type="PANTHER" id="PTHR30461:SF23">
    <property type="entry name" value="DNA RECOMBINASE-RELATED"/>
    <property type="match status" value="1"/>
</dbReference>
<dbReference type="RefSeq" id="WP_057842766.1">
    <property type="nucleotide sequence ID" value="NZ_LLYA01000078.1"/>
</dbReference>
<dbReference type="GO" id="GO:0003677">
    <property type="term" value="F:DNA binding"/>
    <property type="evidence" value="ECO:0007669"/>
    <property type="project" value="InterPro"/>
</dbReference>
<name>A0A0R3N969_9BRAD</name>
<dbReference type="InterPro" id="IPR011109">
    <property type="entry name" value="DNA_bind_recombinase_dom"/>
</dbReference>
<dbReference type="InterPro" id="IPR025827">
    <property type="entry name" value="Zn_ribbon_recom_dom"/>
</dbReference>
<comment type="caution">
    <text evidence="3">The sequence shown here is derived from an EMBL/GenBank/DDBJ whole genome shotgun (WGS) entry which is preliminary data.</text>
</comment>
<dbReference type="InterPro" id="IPR006119">
    <property type="entry name" value="Resolv_N"/>
</dbReference>
<reference evidence="3 4" key="1">
    <citation type="submission" date="2014-03" db="EMBL/GenBank/DDBJ databases">
        <title>Bradyrhizobium valentinum sp. nov., isolated from effective nodules of Lupinus mariae-josephae, a lupine endemic of basic-lime soils in Eastern Spain.</title>
        <authorList>
            <person name="Duran D."/>
            <person name="Rey L."/>
            <person name="Navarro A."/>
            <person name="Busquets A."/>
            <person name="Imperial J."/>
            <person name="Ruiz-Argueso T."/>
        </authorList>
    </citation>
    <scope>NUCLEOTIDE SEQUENCE [LARGE SCALE GENOMIC DNA]</scope>
    <source>
        <strain evidence="3 4">Ro19</strain>
    </source>
</reference>
<protein>
    <submittedName>
        <fullName evidence="3">Resolvase</fullName>
    </submittedName>
</protein>
<organism evidence="3 4">
    <name type="scientific">Bradyrhizobium retamae</name>
    <dbReference type="NCBI Taxonomy" id="1300035"/>
    <lineage>
        <taxon>Bacteria</taxon>
        <taxon>Pseudomonadati</taxon>
        <taxon>Pseudomonadota</taxon>
        <taxon>Alphaproteobacteria</taxon>
        <taxon>Hyphomicrobiales</taxon>
        <taxon>Nitrobacteraceae</taxon>
        <taxon>Bradyrhizobium</taxon>
    </lineage>
</organism>
<sequence length="687" mass="77872">MRSDLVTGSHLCRRAVIYIRQSTPHQVMTNQESLRLQYALRQRANDLGWDDTNIDVVDADLGLSGSTAAHREGFKDVIARVTLGEIGIILSYEVTRLARNCSDWYPLLDLCGYRQCLIADRDGVYDPGSTNGRLLLGLKGTISEVELHTLRGRLTAGLRAKAERGELTLLLPAGLERDANGVASKDPSREVQQRISLVFTTFLEGGSVGKVIRSFRDRALSIPRRDRFGDIAWRTPSASMISGILRNPAYAGAFVYGRTKSCRTTYASGKLKTARCPMAEWKVVVKDRYPAYIDWDGFERIQAMLRDNHAEYQRNQTRGVPREGAAILQGITWCGRCGHKMSIQYKGGSRYVCNSLLNHQGKTLCQHLPADPIDAQVVAAFFAAIAPAEVEAWRRALNARQQTDEALDRAEEQQVERLRYQALLAERQYNRVDPDNRLIAAELERRWERALRELRQAEEALTTRRATKSKSAMLTPEEQNEFLALGPHLPELWQRPDVSRADKKQLLRTLLDKVVLHRITRDRIAVRIVWCGGEISELEVEPRVHALHALTRGTEMQARILELARQGFDDAEIANTLTQEGHRSPRRNYVPVRTVQIVRQRHRVLQDGVATRARHIAGWLPVTAMAKRLGVSSSWIKRRIRSGTIDIQRDPWDKRFLFPDTEASIVALRELKTGARDHLVFDPRANK</sequence>
<dbReference type="Gene3D" id="3.90.1750.20">
    <property type="entry name" value="Putative Large Serine Recombinase, Chain B, Domain 2"/>
    <property type="match status" value="1"/>
</dbReference>
<dbReference type="PANTHER" id="PTHR30461">
    <property type="entry name" value="DNA-INVERTASE FROM LAMBDOID PROPHAGE"/>
    <property type="match status" value="1"/>
</dbReference>
<dbReference type="Pfam" id="PF13408">
    <property type="entry name" value="Zn_ribbon_recom"/>
    <property type="match status" value="1"/>
</dbReference>
<dbReference type="Gene3D" id="3.40.50.1390">
    <property type="entry name" value="Resolvase, N-terminal catalytic domain"/>
    <property type="match status" value="1"/>
</dbReference>
<dbReference type="Proteomes" id="UP000052023">
    <property type="component" value="Unassembled WGS sequence"/>
</dbReference>
<dbReference type="SUPFAM" id="SSF53041">
    <property type="entry name" value="Resolvase-like"/>
    <property type="match status" value="1"/>
</dbReference>
<dbReference type="Pfam" id="PF00239">
    <property type="entry name" value="Resolvase"/>
    <property type="match status" value="1"/>
</dbReference>
<evidence type="ECO:0000313" key="3">
    <source>
        <dbReference type="EMBL" id="KRR28686.1"/>
    </source>
</evidence>
<dbReference type="EMBL" id="LLYA01000078">
    <property type="protein sequence ID" value="KRR28686.1"/>
    <property type="molecule type" value="Genomic_DNA"/>
</dbReference>
<proteinExistence type="predicted"/>
<keyword evidence="4" id="KW-1185">Reference proteome</keyword>
<feature type="domain" description="Recombinase" evidence="2">
    <location>
        <begin position="172"/>
        <end position="311"/>
    </location>
</feature>
<dbReference type="PROSITE" id="PS51737">
    <property type="entry name" value="RECOMBINASE_DNA_BIND"/>
    <property type="match status" value="1"/>
</dbReference>
<evidence type="ECO:0000259" key="2">
    <source>
        <dbReference type="PROSITE" id="PS51737"/>
    </source>
</evidence>
<dbReference type="InterPro" id="IPR038109">
    <property type="entry name" value="DNA_bind_recomb_sf"/>
</dbReference>
<evidence type="ECO:0000313" key="4">
    <source>
        <dbReference type="Proteomes" id="UP000052023"/>
    </source>
</evidence>
<dbReference type="OrthoDB" id="7475655at2"/>
<gene>
    <name evidence="3" type="ORF">CQ13_39475</name>
</gene>
<dbReference type="GO" id="GO:0000150">
    <property type="term" value="F:DNA strand exchange activity"/>
    <property type="evidence" value="ECO:0007669"/>
    <property type="project" value="InterPro"/>
</dbReference>